<sequence>MSHLQAVPRNADLGGRQAFCLQQCFKQTSYNQRAAKFVSTTSLLLSPSQCHITCINCIDLSAVNMCELYMIQHMCVQTNITYLSYSIPMAFLVLTDNSQLTSDSQQLACTRSRQPGKLERGSRGNKGEELYIPVEDTTSFVLTESLSHVRRLPLVLSATWSSPQISVVAAENY</sequence>
<protein>
    <submittedName>
        <fullName evidence="1">Uncharacterized protein</fullName>
    </submittedName>
</protein>
<evidence type="ECO:0000313" key="1">
    <source>
        <dbReference type="EMBL" id="CAD7588523.1"/>
    </source>
</evidence>
<name>A0A7R9PIJ4_TIMGE</name>
<reference evidence="1" key="1">
    <citation type="submission" date="2020-11" db="EMBL/GenBank/DDBJ databases">
        <authorList>
            <person name="Tran Van P."/>
        </authorList>
    </citation>
    <scope>NUCLEOTIDE SEQUENCE</scope>
</reference>
<proteinExistence type="predicted"/>
<dbReference type="AlphaFoldDB" id="A0A7R9PIJ4"/>
<gene>
    <name evidence="1" type="ORF">TGEB3V08_LOCUS2573</name>
</gene>
<accession>A0A7R9PIJ4</accession>
<organism evidence="1">
    <name type="scientific">Timema genevievae</name>
    <name type="common">Walking stick</name>
    <dbReference type="NCBI Taxonomy" id="629358"/>
    <lineage>
        <taxon>Eukaryota</taxon>
        <taxon>Metazoa</taxon>
        <taxon>Ecdysozoa</taxon>
        <taxon>Arthropoda</taxon>
        <taxon>Hexapoda</taxon>
        <taxon>Insecta</taxon>
        <taxon>Pterygota</taxon>
        <taxon>Neoptera</taxon>
        <taxon>Polyneoptera</taxon>
        <taxon>Phasmatodea</taxon>
        <taxon>Timematodea</taxon>
        <taxon>Timematoidea</taxon>
        <taxon>Timematidae</taxon>
        <taxon>Timema</taxon>
    </lineage>
</organism>
<dbReference type="EMBL" id="OE839767">
    <property type="protein sequence ID" value="CAD7588523.1"/>
    <property type="molecule type" value="Genomic_DNA"/>
</dbReference>